<dbReference type="Gene3D" id="3.90.180.10">
    <property type="entry name" value="Medium-chain alcohol dehydrogenases, catalytic domain"/>
    <property type="match status" value="1"/>
</dbReference>
<dbReference type="InterPro" id="IPR045010">
    <property type="entry name" value="MDR_fam"/>
</dbReference>
<dbReference type="SMART" id="SM00829">
    <property type="entry name" value="PKS_ER"/>
    <property type="match status" value="1"/>
</dbReference>
<dbReference type="Gene3D" id="3.40.50.720">
    <property type="entry name" value="NAD(P)-binding Rossmann-like Domain"/>
    <property type="match status" value="1"/>
</dbReference>
<dbReference type="PANTHER" id="PTHR43205">
    <property type="entry name" value="PROSTAGLANDIN REDUCTASE"/>
    <property type="match status" value="1"/>
</dbReference>
<dbReference type="AlphaFoldDB" id="A0A3A3FGR8"/>
<keyword evidence="4" id="KW-1185">Reference proteome</keyword>
<evidence type="ECO:0000256" key="1">
    <source>
        <dbReference type="ARBA" id="ARBA00023002"/>
    </source>
</evidence>
<reference evidence="4" key="1">
    <citation type="submission" date="2018-09" db="EMBL/GenBank/DDBJ databases">
        <authorList>
            <person name="Zhu H."/>
        </authorList>
    </citation>
    <scope>NUCLEOTIDE SEQUENCE [LARGE SCALE GENOMIC DNA]</scope>
    <source>
        <strain evidence="4">K1R23-30</strain>
    </source>
</reference>
<dbReference type="InterPro" id="IPR020843">
    <property type="entry name" value="ER"/>
</dbReference>
<dbReference type="Pfam" id="PF00107">
    <property type="entry name" value="ADH_zinc_N"/>
    <property type="match status" value="1"/>
</dbReference>
<dbReference type="SUPFAM" id="SSF50129">
    <property type="entry name" value="GroES-like"/>
    <property type="match status" value="1"/>
</dbReference>
<dbReference type="PANTHER" id="PTHR43205:SF7">
    <property type="entry name" value="PROSTAGLANDIN REDUCTASE 1"/>
    <property type="match status" value="1"/>
</dbReference>
<dbReference type="SUPFAM" id="SSF51735">
    <property type="entry name" value="NAD(P)-binding Rossmann-fold domains"/>
    <property type="match status" value="1"/>
</dbReference>
<dbReference type="InterPro" id="IPR036291">
    <property type="entry name" value="NAD(P)-bd_dom_sf"/>
</dbReference>
<dbReference type="GO" id="GO:0016628">
    <property type="term" value="F:oxidoreductase activity, acting on the CH-CH group of donors, NAD or NADP as acceptor"/>
    <property type="evidence" value="ECO:0007669"/>
    <property type="project" value="InterPro"/>
</dbReference>
<dbReference type="CDD" id="cd05288">
    <property type="entry name" value="PGDH"/>
    <property type="match status" value="1"/>
</dbReference>
<name>A0A3A3FGR8_9BURK</name>
<accession>A0A3A3FGR8</accession>
<proteinExistence type="predicted"/>
<dbReference type="InterPro" id="IPR013149">
    <property type="entry name" value="ADH-like_C"/>
</dbReference>
<evidence type="ECO:0000313" key="4">
    <source>
        <dbReference type="Proteomes" id="UP000265955"/>
    </source>
</evidence>
<dbReference type="FunFam" id="3.40.50.720:FF:000121">
    <property type="entry name" value="Prostaglandin reductase 2"/>
    <property type="match status" value="1"/>
</dbReference>
<dbReference type="Pfam" id="PF16884">
    <property type="entry name" value="ADH_N_2"/>
    <property type="match status" value="1"/>
</dbReference>
<evidence type="ECO:0000259" key="2">
    <source>
        <dbReference type="SMART" id="SM00829"/>
    </source>
</evidence>
<evidence type="ECO:0000313" key="3">
    <source>
        <dbReference type="EMBL" id="RJF91694.1"/>
    </source>
</evidence>
<protein>
    <submittedName>
        <fullName evidence="3">NADP-dependent oxidoreductase</fullName>
    </submittedName>
</protein>
<comment type="caution">
    <text evidence="3">The sequence shown here is derived from an EMBL/GenBank/DDBJ whole genome shotgun (WGS) entry which is preliminary data.</text>
</comment>
<sequence>MAGFIARPGKAMTAEATRIRLTRRPAHELCVQDFLVEQVTVKAPCQGEVLLRARYLSLDPYLARRMCSWDGPQAGAIVGRMIAEVTHSASPHFHNGDIVFAEAPWQDRLVLDAAGLRRVDVTGIAASAWLGVLGSSGITAWAGVRKIIAPRAGETLVVSAASGPVGSVAGQLARLAGARVIGIAGGAEKCRYVREHLRFDACVDHRGSDFPAALAAATPDGIDALFENVGANTLDPVLQRMNKGGRVALCGLFQHYQDENPVCLKHFRNLLDKAIRVQGFHVSDYAAEFDAAASELASCLRSDTLRHSETVTDGIRNAPQAFIDMLAGRGTGKHLVRVG</sequence>
<dbReference type="Proteomes" id="UP000265955">
    <property type="component" value="Unassembled WGS sequence"/>
</dbReference>
<organism evidence="3 4">
    <name type="scientific">Noviherbaspirillum saxi</name>
    <dbReference type="NCBI Taxonomy" id="2320863"/>
    <lineage>
        <taxon>Bacteria</taxon>
        <taxon>Pseudomonadati</taxon>
        <taxon>Pseudomonadota</taxon>
        <taxon>Betaproteobacteria</taxon>
        <taxon>Burkholderiales</taxon>
        <taxon>Oxalobacteraceae</taxon>
        <taxon>Noviherbaspirillum</taxon>
    </lineage>
</organism>
<dbReference type="InterPro" id="IPR041694">
    <property type="entry name" value="ADH_N_2"/>
</dbReference>
<gene>
    <name evidence="3" type="ORF">D3871_23660</name>
</gene>
<dbReference type="InterPro" id="IPR011032">
    <property type="entry name" value="GroES-like_sf"/>
</dbReference>
<keyword evidence="1" id="KW-0560">Oxidoreductase</keyword>
<feature type="domain" description="Enoyl reductase (ER)" evidence="2">
    <location>
        <begin position="31"/>
        <end position="336"/>
    </location>
</feature>
<dbReference type="EMBL" id="QYUO01000003">
    <property type="protein sequence ID" value="RJF91694.1"/>
    <property type="molecule type" value="Genomic_DNA"/>
</dbReference>